<dbReference type="PROSITE" id="PS00671">
    <property type="entry name" value="D_2_HYDROXYACID_DH_3"/>
    <property type="match status" value="1"/>
</dbReference>
<dbReference type="NCBIfam" id="TIGR01327">
    <property type="entry name" value="PGDH"/>
    <property type="match status" value="1"/>
</dbReference>
<dbReference type="SUPFAM" id="SSF55021">
    <property type="entry name" value="ACT-like"/>
    <property type="match status" value="1"/>
</dbReference>
<dbReference type="PROSITE" id="PS00670">
    <property type="entry name" value="D_2_HYDROXYACID_DH_2"/>
    <property type="match status" value="1"/>
</dbReference>
<dbReference type="SUPFAM" id="SSF52283">
    <property type="entry name" value="Formate/glycerate dehydrogenase catalytic domain-like"/>
    <property type="match status" value="1"/>
</dbReference>
<dbReference type="GO" id="GO:0006564">
    <property type="term" value="P:L-serine biosynthetic process"/>
    <property type="evidence" value="ECO:0007669"/>
    <property type="project" value="UniProtKB-UniRule"/>
</dbReference>
<keyword evidence="13" id="KW-1185">Reference proteome</keyword>
<keyword evidence="6 10" id="KW-0520">NAD</keyword>
<organism evidence="12 13">
    <name type="scientific">Phoenicibacter congonensis</name>
    <dbReference type="NCBI Taxonomy" id="1944646"/>
    <lineage>
        <taxon>Bacteria</taxon>
        <taxon>Bacillati</taxon>
        <taxon>Actinomycetota</taxon>
        <taxon>Coriobacteriia</taxon>
        <taxon>Eggerthellales</taxon>
        <taxon>Eggerthellaceae</taxon>
        <taxon>Phoenicibacter</taxon>
    </lineage>
</organism>
<dbReference type="InterPro" id="IPR045865">
    <property type="entry name" value="ACT-like_dom_sf"/>
</dbReference>
<comment type="pathway">
    <text evidence="2 10">Amino-acid biosynthesis; L-serine biosynthesis; L-serine from 3-phospho-D-glycerate: step 1/3.</text>
</comment>
<dbReference type="PROSITE" id="PS51671">
    <property type="entry name" value="ACT"/>
    <property type="match status" value="1"/>
</dbReference>
<dbReference type="CDD" id="cd12173">
    <property type="entry name" value="PGDH_4"/>
    <property type="match status" value="1"/>
</dbReference>
<dbReference type="Proteomes" id="UP001168575">
    <property type="component" value="Unassembled WGS sequence"/>
</dbReference>
<dbReference type="GO" id="GO:0004617">
    <property type="term" value="F:phosphoglycerate dehydrogenase activity"/>
    <property type="evidence" value="ECO:0007669"/>
    <property type="project" value="UniProtKB-UniRule"/>
</dbReference>
<evidence type="ECO:0000256" key="1">
    <source>
        <dbReference type="ARBA" id="ARBA00003800"/>
    </source>
</evidence>
<sequence length="525" mass="56221">MPAKILVTEVIAPEGLAALEARGYEVDVKLNLSDSTLRAIIGDYDALIVRSATNVDKALLEAGKNLKVVGRAGVTCDNIDIEAANALDIIVCNAPTSNIVSAAEHTFALILACARRVPQANQSMHAGNWNREQFKGVELYGKTLALFGLGRVGGAVAERATAFGMRVLAYDPYCNPERATSLGVKLINDLDVILEQADFISVHLPVTSTTENMFGPEEFAKMKTGVIFVNTSRPAILDLNSLADFVAARKIASCGVDVFDDEPCYNSPLHSLPNAIITPHISALTEEAQVRSGVQIADYVWAGLEGSLVPTALTATGSAGEMSRHIAPFVPAANMLGRMVSQIKGSVPRIVKVKMMGNLAELDPTVLVTSVLEGLLSSNYTQCSTMLEAKRYAERHGVDIDCSGTDVAGEYAAGIEIVADDICISSTVFGSEKLPRITSILDYKIDVAPTKHSLIFEYEDMPGVCGIIGTVLGNHGINISTMQIANSDDGTKALVYVNVGKEVSDEIIEEFHEAINLKYLFRISL</sequence>
<dbReference type="InterPro" id="IPR036291">
    <property type="entry name" value="NAD(P)-bd_dom_sf"/>
</dbReference>
<keyword evidence="5 10" id="KW-0560">Oxidoreductase</keyword>
<evidence type="ECO:0000313" key="13">
    <source>
        <dbReference type="Proteomes" id="UP001168575"/>
    </source>
</evidence>
<comment type="function">
    <text evidence="1">Catalyzes the reversible oxidation of 3-phospho-D-glycerate to 3-phosphonooxypyruvate, the first step of the phosphorylated L-serine biosynthesis pathway. Also catalyzes the reversible oxidation of 2-hydroxyglutarate to 2-oxoglutarate.</text>
</comment>
<dbReference type="InterPro" id="IPR029753">
    <property type="entry name" value="D-isomer_DH_CS"/>
</dbReference>
<dbReference type="InterPro" id="IPR006140">
    <property type="entry name" value="D-isomer_DH_NAD-bd"/>
</dbReference>
<evidence type="ECO:0000256" key="9">
    <source>
        <dbReference type="ARBA" id="ARBA00048731"/>
    </source>
</evidence>
<name>A0AA43U5L2_9ACTN</name>
<evidence type="ECO:0000256" key="6">
    <source>
        <dbReference type="ARBA" id="ARBA00023027"/>
    </source>
</evidence>
<keyword evidence="7 10" id="KW-0718">Serine biosynthesis</keyword>
<dbReference type="InterPro" id="IPR006236">
    <property type="entry name" value="PGDH"/>
</dbReference>
<gene>
    <name evidence="12" type="primary">serA</name>
    <name evidence="12" type="ORF">Q3982_01475</name>
</gene>
<comment type="catalytic activity">
    <reaction evidence="9 10">
        <text>(2R)-3-phosphoglycerate + NAD(+) = 3-phosphooxypyruvate + NADH + H(+)</text>
        <dbReference type="Rhea" id="RHEA:12641"/>
        <dbReference type="ChEBI" id="CHEBI:15378"/>
        <dbReference type="ChEBI" id="CHEBI:18110"/>
        <dbReference type="ChEBI" id="CHEBI:57540"/>
        <dbReference type="ChEBI" id="CHEBI:57945"/>
        <dbReference type="ChEBI" id="CHEBI:58272"/>
        <dbReference type="EC" id="1.1.1.95"/>
    </reaction>
</comment>
<protein>
    <recommendedName>
        <fullName evidence="4 10">D-3-phosphoglycerate dehydrogenase</fullName>
        <ecNumber evidence="10">1.1.1.95</ecNumber>
    </recommendedName>
</protein>
<evidence type="ECO:0000256" key="7">
    <source>
        <dbReference type="ARBA" id="ARBA00023299"/>
    </source>
</evidence>
<evidence type="ECO:0000313" key="12">
    <source>
        <dbReference type="EMBL" id="MDO4841333.1"/>
    </source>
</evidence>
<evidence type="ECO:0000256" key="4">
    <source>
        <dbReference type="ARBA" id="ARBA00021582"/>
    </source>
</evidence>
<dbReference type="InterPro" id="IPR045626">
    <property type="entry name" value="PGDH_ASB_dom"/>
</dbReference>
<evidence type="ECO:0000256" key="8">
    <source>
        <dbReference type="ARBA" id="ARBA00048126"/>
    </source>
</evidence>
<dbReference type="InterPro" id="IPR050857">
    <property type="entry name" value="D-2-hydroxyacid_DH"/>
</dbReference>
<evidence type="ECO:0000256" key="5">
    <source>
        <dbReference type="ARBA" id="ARBA00023002"/>
    </source>
</evidence>
<evidence type="ECO:0000256" key="10">
    <source>
        <dbReference type="RuleBase" id="RU363003"/>
    </source>
</evidence>
<proteinExistence type="inferred from homology"/>
<dbReference type="PANTHER" id="PTHR42789:SF1">
    <property type="entry name" value="D-ISOMER SPECIFIC 2-HYDROXYACID DEHYDROGENASE FAMILY PROTEIN (AFU_ORTHOLOGUE AFUA_6G10090)"/>
    <property type="match status" value="1"/>
</dbReference>
<evidence type="ECO:0000259" key="11">
    <source>
        <dbReference type="PROSITE" id="PS51671"/>
    </source>
</evidence>
<dbReference type="InterPro" id="IPR029009">
    <property type="entry name" value="ASB_dom_sf"/>
</dbReference>
<dbReference type="AlphaFoldDB" id="A0AA43U5L2"/>
<dbReference type="GO" id="GO:0051287">
    <property type="term" value="F:NAD binding"/>
    <property type="evidence" value="ECO:0007669"/>
    <property type="project" value="UniProtKB-UniRule"/>
</dbReference>
<dbReference type="SUPFAM" id="SSF143548">
    <property type="entry name" value="Serine metabolism enzymes domain"/>
    <property type="match status" value="1"/>
</dbReference>
<comment type="catalytic activity">
    <reaction evidence="8">
        <text>(R)-2-hydroxyglutarate + NAD(+) = 2-oxoglutarate + NADH + H(+)</text>
        <dbReference type="Rhea" id="RHEA:49612"/>
        <dbReference type="ChEBI" id="CHEBI:15378"/>
        <dbReference type="ChEBI" id="CHEBI:15801"/>
        <dbReference type="ChEBI" id="CHEBI:16810"/>
        <dbReference type="ChEBI" id="CHEBI:57540"/>
        <dbReference type="ChEBI" id="CHEBI:57945"/>
        <dbReference type="EC" id="1.1.1.399"/>
    </reaction>
</comment>
<feature type="domain" description="ACT" evidence="11">
    <location>
        <begin position="453"/>
        <end position="525"/>
    </location>
</feature>
<comment type="similarity">
    <text evidence="3 10">Belongs to the D-isomer specific 2-hydroxyacid dehydrogenase family.</text>
</comment>
<dbReference type="EC" id="1.1.1.95" evidence="10"/>
<evidence type="ECO:0000256" key="3">
    <source>
        <dbReference type="ARBA" id="ARBA00005854"/>
    </source>
</evidence>
<evidence type="ECO:0000256" key="2">
    <source>
        <dbReference type="ARBA" id="ARBA00005216"/>
    </source>
</evidence>
<reference evidence="12" key="1">
    <citation type="submission" date="2023-07" db="EMBL/GenBank/DDBJ databases">
        <title>Between Cages and Wild: Unraveling the Impact of Captivity on Animal Microbiomes and Antimicrobial Resistance.</title>
        <authorList>
            <person name="Schmartz G.P."/>
            <person name="Rehner J."/>
            <person name="Schuff M.J."/>
            <person name="Becker S.L."/>
            <person name="Kravczyk M."/>
            <person name="Gurevich A."/>
            <person name="Francke R."/>
            <person name="Mueller R."/>
            <person name="Keller V."/>
            <person name="Keller A."/>
        </authorList>
    </citation>
    <scope>NUCLEOTIDE SEQUENCE</scope>
    <source>
        <strain evidence="12">S12M_St_49</strain>
    </source>
</reference>
<keyword evidence="10" id="KW-0028">Amino-acid biosynthesis</keyword>
<dbReference type="FunFam" id="3.40.50.720:FF:000021">
    <property type="entry name" value="D-3-phosphoglycerate dehydrogenase"/>
    <property type="match status" value="1"/>
</dbReference>
<dbReference type="CDD" id="cd04902">
    <property type="entry name" value="ACT_3PGDH-xct"/>
    <property type="match status" value="1"/>
</dbReference>
<dbReference type="SUPFAM" id="SSF51735">
    <property type="entry name" value="NAD(P)-binding Rossmann-fold domains"/>
    <property type="match status" value="1"/>
</dbReference>
<dbReference type="Pfam" id="PF01842">
    <property type="entry name" value="ACT"/>
    <property type="match status" value="1"/>
</dbReference>
<comment type="caution">
    <text evidence="12">The sequence shown here is derived from an EMBL/GenBank/DDBJ whole genome shotgun (WGS) entry which is preliminary data.</text>
</comment>
<dbReference type="Gene3D" id="3.30.70.260">
    <property type="match status" value="1"/>
</dbReference>
<dbReference type="EMBL" id="JAUMVS010000011">
    <property type="protein sequence ID" value="MDO4841333.1"/>
    <property type="molecule type" value="Genomic_DNA"/>
</dbReference>
<dbReference type="Pfam" id="PF02826">
    <property type="entry name" value="2-Hacid_dh_C"/>
    <property type="match status" value="1"/>
</dbReference>
<dbReference type="InterPro" id="IPR006139">
    <property type="entry name" value="D-isomer_2_OHA_DH_cat_dom"/>
</dbReference>
<accession>A0AA43U5L2</accession>
<dbReference type="Pfam" id="PF19304">
    <property type="entry name" value="PGDH_inter"/>
    <property type="match status" value="1"/>
</dbReference>
<dbReference type="PANTHER" id="PTHR42789">
    <property type="entry name" value="D-ISOMER SPECIFIC 2-HYDROXYACID DEHYDROGENASE FAMILY PROTEIN (AFU_ORTHOLOGUE AFUA_6G10090)"/>
    <property type="match status" value="1"/>
</dbReference>
<dbReference type="Gene3D" id="3.30.1330.90">
    <property type="entry name" value="D-3-phosphoglycerate dehydrogenase, domain 3"/>
    <property type="match status" value="1"/>
</dbReference>
<dbReference type="InterPro" id="IPR002912">
    <property type="entry name" value="ACT_dom"/>
</dbReference>
<dbReference type="Gene3D" id="3.40.50.720">
    <property type="entry name" value="NAD(P)-binding Rossmann-like Domain"/>
    <property type="match status" value="2"/>
</dbReference>
<dbReference type="Pfam" id="PF00389">
    <property type="entry name" value="2-Hacid_dh"/>
    <property type="match status" value="1"/>
</dbReference>